<dbReference type="PANTHER" id="PTHR43289">
    <property type="entry name" value="MITOGEN-ACTIVATED PROTEIN KINASE KINASE KINASE 20-RELATED"/>
    <property type="match status" value="1"/>
</dbReference>
<feature type="binding site" evidence="5">
    <location>
        <position position="70"/>
    </location>
    <ligand>
        <name>ATP</name>
        <dbReference type="ChEBI" id="CHEBI:30616"/>
    </ligand>
</feature>
<dbReference type="InterPro" id="IPR017441">
    <property type="entry name" value="Protein_kinase_ATP_BS"/>
</dbReference>
<dbReference type="InterPro" id="IPR011009">
    <property type="entry name" value="Kinase-like_dom_sf"/>
</dbReference>
<dbReference type="Gene3D" id="3.30.200.20">
    <property type="entry name" value="Phosphorylase Kinase, domain 1"/>
    <property type="match status" value="1"/>
</dbReference>
<evidence type="ECO:0000256" key="5">
    <source>
        <dbReference type="PROSITE-ProRule" id="PRU10141"/>
    </source>
</evidence>
<gene>
    <name evidence="8" type="ordered locus">Sfla_0573</name>
</gene>
<keyword evidence="1" id="KW-0808">Transferase</keyword>
<dbReference type="SUPFAM" id="SSF56112">
    <property type="entry name" value="Protein kinase-like (PK-like)"/>
    <property type="match status" value="1"/>
</dbReference>
<evidence type="ECO:0000256" key="3">
    <source>
        <dbReference type="ARBA" id="ARBA00022777"/>
    </source>
</evidence>
<dbReference type="SMART" id="SM00220">
    <property type="entry name" value="S_TKc"/>
    <property type="match status" value="1"/>
</dbReference>
<dbReference type="GO" id="GO:0004674">
    <property type="term" value="F:protein serine/threonine kinase activity"/>
    <property type="evidence" value="ECO:0007669"/>
    <property type="project" value="UniProtKB-KW"/>
</dbReference>
<dbReference type="PROSITE" id="PS00108">
    <property type="entry name" value="PROTEIN_KINASE_ST"/>
    <property type="match status" value="1"/>
</dbReference>
<dbReference type="Gene3D" id="1.10.510.10">
    <property type="entry name" value="Transferase(Phosphotransferase) domain 1"/>
    <property type="match status" value="1"/>
</dbReference>
<evidence type="ECO:0000256" key="4">
    <source>
        <dbReference type="ARBA" id="ARBA00022840"/>
    </source>
</evidence>
<dbReference type="OrthoDB" id="9762169at2"/>
<evidence type="ECO:0000256" key="6">
    <source>
        <dbReference type="SAM" id="MobiDB-lite"/>
    </source>
</evidence>
<evidence type="ECO:0000313" key="9">
    <source>
        <dbReference type="Proteomes" id="UP000002066"/>
    </source>
</evidence>
<keyword evidence="4 5" id="KW-0067">ATP-binding</keyword>
<accession>A0A8D4BAE7</accession>
<dbReference type="PROSITE" id="PS50011">
    <property type="entry name" value="PROTEIN_KINASE_DOM"/>
    <property type="match status" value="1"/>
</dbReference>
<dbReference type="GO" id="GO:0005524">
    <property type="term" value="F:ATP binding"/>
    <property type="evidence" value="ECO:0007669"/>
    <property type="project" value="UniProtKB-UniRule"/>
</dbReference>
<evidence type="ECO:0000313" key="8">
    <source>
        <dbReference type="EMBL" id="ADW02037.1"/>
    </source>
</evidence>
<proteinExistence type="predicted"/>
<protein>
    <submittedName>
        <fullName evidence="8">Serine/threonine protein kinase</fullName>
    </submittedName>
</protein>
<reference evidence="8 9" key="1">
    <citation type="submission" date="2011-01" db="EMBL/GenBank/DDBJ databases">
        <title>Complete sequence of chromosome of Streptomyces flavogriseus ATCC 33331.</title>
        <authorList>
            <consortium name="US DOE Joint Genome Institute"/>
            <person name="Lucas S."/>
            <person name="Copeland A."/>
            <person name="Lapidus A."/>
            <person name="Cheng J.-F."/>
            <person name="Goodwin L."/>
            <person name="Pitluck S."/>
            <person name="Davenport K."/>
            <person name="Detter J.C."/>
            <person name="Han C."/>
            <person name="Tapia R."/>
            <person name="Land M."/>
            <person name="Hauser L."/>
            <person name="Kyrpides N."/>
            <person name="Ivanova N."/>
            <person name="Ovchinnikova G."/>
            <person name="Pagani I."/>
            <person name="Brumm P."/>
            <person name="Mead D."/>
            <person name="Woyke T."/>
        </authorList>
    </citation>
    <scope>NUCLEOTIDE SEQUENCE [LARGE SCALE GENOMIC DNA]</scope>
    <source>
        <strain evidence="9">ATCC 33331 / IAF-45CD</strain>
    </source>
</reference>
<dbReference type="EMBL" id="CP002475">
    <property type="protein sequence ID" value="ADW02037.1"/>
    <property type="molecule type" value="Genomic_DNA"/>
</dbReference>
<dbReference type="PROSITE" id="PS00107">
    <property type="entry name" value="PROTEIN_KINASE_ATP"/>
    <property type="match status" value="1"/>
</dbReference>
<dbReference type="InterPro" id="IPR008271">
    <property type="entry name" value="Ser/Thr_kinase_AS"/>
</dbReference>
<dbReference type="Pfam" id="PF00069">
    <property type="entry name" value="Pkinase"/>
    <property type="match status" value="1"/>
</dbReference>
<evidence type="ECO:0000256" key="1">
    <source>
        <dbReference type="ARBA" id="ARBA00022679"/>
    </source>
</evidence>
<keyword evidence="8" id="KW-0723">Serine/threonine-protein kinase</keyword>
<evidence type="ECO:0000256" key="2">
    <source>
        <dbReference type="ARBA" id="ARBA00022741"/>
    </source>
</evidence>
<dbReference type="InterPro" id="IPR000719">
    <property type="entry name" value="Prot_kinase_dom"/>
</dbReference>
<sequence length="703" mass="74478">MGVCQPHGAPWQKRNEHPVSIARVDGRVQPARSGDPKRVGPYRIIGRLGSGGMGTVHAGLDPAGLRVAVKVIHPAQAEDPEFRARFRREVQLSSRVHGPCLIPHLAADPDAETPWLATAYAPGLTLDQHLASHGALTGATLYAFATGTAQALAAIHASGVVHRDVKPQNVILTPAGPRVLDFGIAHAADGTSVTRTGVMTGTPGWISPEHYRTGTAGPEGDVFAWGTLVAYAATGRLPFGTGAPDVVAYRVMSEEPDLDGLPEELREPLAKALAKNPAERISAEEAAQLCALLLTRQGTQVLGTAAEPEPPQIIDCLTTAWNLPSLEDPAWSLPAPSNRRRALVAATVTAIAITAASGGIVVYNSDDRADVSLTSGHAAPSTPSTEISAPISAPGAAAAGTPAVTASAPVVDPRTTRIPKDPLAGVANPAYTRSGDETQPFADEWSASTIAGSPEERDAEKVIRDRMTSMLATKDMDFMKPTITFNQRAQTVMVTGGPVTQLSENYQEVFRRVGEMAACSALAHRLKNNPATWPYGRFAIYWKTSDDDLDAAALGYGEATDGCISETAGQWHGDESGMATAEIPSSDKAEIRVADATVKAIVSTWNTDTTETNDDPISLTDGISLGFDPVEKAAYIWTDDPNTRFTSRASQSNLTGAVEEAVCRKLTLESHSNKSWEYTRWAVAVYDAYADTRQFIGSGTCPL</sequence>
<keyword evidence="2 5" id="KW-0547">Nucleotide-binding</keyword>
<feature type="region of interest" description="Disordered" evidence="6">
    <location>
        <begin position="374"/>
        <end position="439"/>
    </location>
</feature>
<evidence type="ECO:0000259" key="7">
    <source>
        <dbReference type="PROSITE" id="PS50011"/>
    </source>
</evidence>
<dbReference type="AlphaFoldDB" id="A0A8D4BAE7"/>
<feature type="domain" description="Protein kinase" evidence="7">
    <location>
        <begin position="42"/>
        <end position="293"/>
    </location>
</feature>
<dbReference type="CDD" id="cd14014">
    <property type="entry name" value="STKc_PknB_like"/>
    <property type="match status" value="1"/>
</dbReference>
<keyword evidence="3 8" id="KW-0418">Kinase</keyword>
<dbReference type="PANTHER" id="PTHR43289:SF34">
    <property type="entry name" value="SERINE_THREONINE-PROTEIN KINASE YBDM-RELATED"/>
    <property type="match status" value="1"/>
</dbReference>
<dbReference type="Proteomes" id="UP000002066">
    <property type="component" value="Chromosome"/>
</dbReference>
<organism evidence="8 9">
    <name type="scientific">Streptomyces pratensis (strain ATCC 33331 / IAF-45CD)</name>
    <dbReference type="NCBI Taxonomy" id="591167"/>
    <lineage>
        <taxon>Bacteria</taxon>
        <taxon>Bacillati</taxon>
        <taxon>Actinomycetota</taxon>
        <taxon>Actinomycetes</taxon>
        <taxon>Kitasatosporales</taxon>
        <taxon>Streptomycetaceae</taxon>
        <taxon>Streptomyces</taxon>
    </lineage>
</organism>
<feature type="compositionally biased region" description="Low complexity" evidence="6">
    <location>
        <begin position="387"/>
        <end position="411"/>
    </location>
</feature>
<name>A0A8D4BAE7_STRFA</name>
<dbReference type="KEGG" id="sfa:Sfla_0573"/>